<organism evidence="4 5">
    <name type="scientific">Eiseniibacteriota bacterium</name>
    <dbReference type="NCBI Taxonomy" id="2212470"/>
    <lineage>
        <taxon>Bacteria</taxon>
        <taxon>Candidatus Eiseniibacteriota</taxon>
    </lineage>
</organism>
<gene>
    <name evidence="4" type="ORF">E6K79_07555</name>
</gene>
<comment type="caution">
    <text evidence="4">The sequence shown here is derived from an EMBL/GenBank/DDBJ whole genome shotgun (WGS) entry which is preliminary data.</text>
</comment>
<sequence length="111" mass="12302">MAEEDRVLKCRDCGEEFVFTAGEQTFYKERGFQHEPTRCRRCRDEKKRHGGPGVAGGAPQVTGVSSGREFHEAVCSSCGVTTQVPFRPTPGKPVYCRDCFQSVRSPRGVST</sequence>
<accession>A0A538TLH4</accession>
<evidence type="ECO:0000259" key="3">
    <source>
        <dbReference type="Pfam" id="PF23477"/>
    </source>
</evidence>
<evidence type="ECO:0000313" key="4">
    <source>
        <dbReference type="EMBL" id="TMQ64474.1"/>
    </source>
</evidence>
<feature type="domain" description="Probable zinc-binding" evidence="2">
    <location>
        <begin position="4"/>
        <end position="49"/>
    </location>
</feature>
<reference evidence="4 5" key="1">
    <citation type="journal article" date="2019" name="Nat. Microbiol.">
        <title>Mediterranean grassland soil C-N compound turnover is dependent on rainfall and depth, and is mediated by genomically divergent microorganisms.</title>
        <authorList>
            <person name="Diamond S."/>
            <person name="Andeer P.F."/>
            <person name="Li Z."/>
            <person name="Crits-Christoph A."/>
            <person name="Burstein D."/>
            <person name="Anantharaman K."/>
            <person name="Lane K.R."/>
            <person name="Thomas B.C."/>
            <person name="Pan C."/>
            <person name="Northen T.R."/>
            <person name="Banfield J.F."/>
        </authorList>
    </citation>
    <scope>NUCLEOTIDE SEQUENCE [LARGE SCALE GENOMIC DNA]</scope>
    <source>
        <strain evidence="4">WS_9</strain>
    </source>
</reference>
<dbReference type="NCBIfam" id="TIGR04272">
    <property type="entry name" value="cxxc_cxxc_Mbark"/>
    <property type="match status" value="1"/>
</dbReference>
<feature type="region of interest" description="Disordered" evidence="1">
    <location>
        <begin position="43"/>
        <end position="64"/>
    </location>
</feature>
<dbReference type="EMBL" id="VBOZ01000020">
    <property type="protein sequence ID" value="TMQ64474.1"/>
    <property type="molecule type" value="Genomic_DNA"/>
</dbReference>
<dbReference type="Pfam" id="PF23477">
    <property type="entry name" value="zf_Tbcl_2"/>
    <property type="match status" value="1"/>
</dbReference>
<evidence type="ECO:0000259" key="2">
    <source>
        <dbReference type="Pfam" id="PF13451"/>
    </source>
</evidence>
<evidence type="ECO:0000313" key="5">
    <source>
        <dbReference type="Proteomes" id="UP000317691"/>
    </source>
</evidence>
<dbReference type="Pfam" id="PF13451">
    <property type="entry name" value="zf_Tbcl"/>
    <property type="match status" value="1"/>
</dbReference>
<dbReference type="Proteomes" id="UP000317691">
    <property type="component" value="Unassembled WGS sequence"/>
</dbReference>
<feature type="domain" description="CxxC-x17-CxxC" evidence="3">
    <location>
        <begin position="68"/>
        <end position="103"/>
    </location>
</feature>
<proteinExistence type="predicted"/>
<dbReference type="AlphaFoldDB" id="A0A538TLH4"/>
<evidence type="ECO:0000256" key="1">
    <source>
        <dbReference type="SAM" id="MobiDB-lite"/>
    </source>
</evidence>
<name>A0A538TLH4_UNCEI</name>
<dbReference type="InterPro" id="IPR025306">
    <property type="entry name" value="Zn-bnd_dom_prob"/>
</dbReference>
<dbReference type="InterPro" id="IPR026363">
    <property type="entry name" value="CxxC-x17-CxxC_dom"/>
</dbReference>
<protein>
    <submittedName>
        <fullName evidence="4">Zinc-binding protein</fullName>
    </submittedName>
</protein>